<dbReference type="PANTHER" id="PTHR22775">
    <property type="entry name" value="SORTING NEXIN"/>
    <property type="match status" value="1"/>
</dbReference>
<dbReference type="Proteomes" id="UP000728032">
    <property type="component" value="Unassembled WGS sequence"/>
</dbReference>
<protein>
    <recommendedName>
        <fullName evidence="6">Sorting nexin-13</fullName>
    </recommendedName>
</protein>
<gene>
    <name evidence="4" type="ORF">ONB1V03_LOCUS976</name>
</gene>
<dbReference type="InterPro" id="IPR001683">
    <property type="entry name" value="PX_dom"/>
</dbReference>
<dbReference type="InterPro" id="IPR013937">
    <property type="entry name" value="Sorting_nexin_C"/>
</dbReference>
<proteinExistence type="inferred from homology"/>
<dbReference type="SMART" id="SM00315">
    <property type="entry name" value="RGS"/>
    <property type="match status" value="1"/>
</dbReference>
<dbReference type="EMBL" id="OC914943">
    <property type="protein sequence ID" value="CAD7637702.1"/>
    <property type="molecule type" value="Genomic_DNA"/>
</dbReference>
<dbReference type="InterPro" id="IPR016137">
    <property type="entry name" value="RGS"/>
</dbReference>
<dbReference type="SUPFAM" id="SSF48097">
    <property type="entry name" value="Regulator of G-protein signaling, RGS"/>
    <property type="match status" value="1"/>
</dbReference>
<dbReference type="Pfam" id="PF02194">
    <property type="entry name" value="PXA"/>
    <property type="match status" value="1"/>
</dbReference>
<dbReference type="InterPro" id="IPR003114">
    <property type="entry name" value="Phox_assoc"/>
</dbReference>
<dbReference type="PROSITE" id="PS50132">
    <property type="entry name" value="RGS"/>
    <property type="match status" value="1"/>
</dbReference>
<feature type="domain" description="RGS" evidence="2">
    <location>
        <begin position="344"/>
        <end position="468"/>
    </location>
</feature>
<evidence type="ECO:0000313" key="5">
    <source>
        <dbReference type="Proteomes" id="UP000728032"/>
    </source>
</evidence>
<dbReference type="Pfam" id="PF00615">
    <property type="entry name" value="RGS"/>
    <property type="match status" value="1"/>
</dbReference>
<dbReference type="Gene3D" id="1.10.167.10">
    <property type="entry name" value="Regulator of G-protein Signalling 4, domain 2"/>
    <property type="match status" value="1"/>
</dbReference>
<comment type="similarity">
    <text evidence="1">Belongs to the sorting nexin family.</text>
</comment>
<organism evidence="4">
    <name type="scientific">Oppiella nova</name>
    <dbReference type="NCBI Taxonomy" id="334625"/>
    <lineage>
        <taxon>Eukaryota</taxon>
        <taxon>Metazoa</taxon>
        <taxon>Ecdysozoa</taxon>
        <taxon>Arthropoda</taxon>
        <taxon>Chelicerata</taxon>
        <taxon>Arachnida</taxon>
        <taxon>Acari</taxon>
        <taxon>Acariformes</taxon>
        <taxon>Sarcoptiformes</taxon>
        <taxon>Oribatida</taxon>
        <taxon>Brachypylina</taxon>
        <taxon>Oppioidea</taxon>
        <taxon>Oppiidae</taxon>
        <taxon>Oppiella</taxon>
    </lineage>
</organism>
<dbReference type="GO" id="GO:0005769">
    <property type="term" value="C:early endosome"/>
    <property type="evidence" value="ECO:0007669"/>
    <property type="project" value="TreeGrafter"/>
</dbReference>
<evidence type="ECO:0000259" key="2">
    <source>
        <dbReference type="PROSITE" id="PS50132"/>
    </source>
</evidence>
<dbReference type="GO" id="GO:0035091">
    <property type="term" value="F:phosphatidylinositol binding"/>
    <property type="evidence" value="ECO:0007669"/>
    <property type="project" value="InterPro"/>
</dbReference>
<dbReference type="SUPFAM" id="SSF64268">
    <property type="entry name" value="PX domain"/>
    <property type="match status" value="1"/>
</dbReference>
<name>A0A7R9Q9K6_9ACAR</name>
<dbReference type="InterPro" id="IPR044926">
    <property type="entry name" value="RGS_subdomain_2"/>
</dbReference>
<accession>A0A7R9Q9K6</accession>
<dbReference type="PANTHER" id="PTHR22775:SF3">
    <property type="entry name" value="SORTING NEXIN-13"/>
    <property type="match status" value="1"/>
</dbReference>
<sequence>MMRVSDLLWIVLTIVLLVSTFSLQLLLITFSSILFAIIGCLSSLYVNHPTVQSDYQIFKSCHSIQMIDSNDEWKEFVDNLSANPVVHRDGFRLQKWPHSGLVLNTLHLYSIAQLAIKSVTQRFHSMDIVSYMTTKLVDDFASHLRLYRLAQNKLKELKVNDPNANLLSIFFDFEVSMERNICRDLVSEDNESCSDYLSQICDILQYLLLPIDCLTLKYRWNETFAAICIEQSSLTFINILRLCDKSEELEAVRQMVNHEIAFLRSKVRVVCYLRSSVSHISLNSCQVSALYDDFEIKQQLSSLLFVKDLIESRLKSVNEGSFDSDSNGIPTQIDWNNTKLFSLPFDVVLKNSIGLSYFIEFMSSIGAQEYVYFYLNVDAFKVSAEQQISEAELIKLGKSESYKSVDLESLKEAAVNIYDTYLSGKASHKLKLDETICKNIHSRIMTEKLSENWFDSAHHQVYDVMMNNDQFFSAFKKSNHYIKLLAELDLLKELNCKPEEDSEPSTKCDDNDTNSINSITFDDCDSLNSLEDIVLASDNISITSEGSGTSNSTSGYSTSNTTLCATGELEMSAEIIKTGVIREFGNAYAAYVINVTKKTNNSPEEKWVILRRYSDFHSFHQNITDKYPNLKSLTLPGKRTFNNMNKEFLEQRKHLLNTYLNQLLKTSKLRPDLREQVLHFFRPGNYEKEKFQFSKSVQNSIFNPLKSSVMNVGNVMKNSSGNFLDGLQRLSRMSSLTSTNPSQPLQSTKSSFKVNFPNEAQNPKLQTINPSESSKVSANLDIDSEDNIPLRIMLLLMDEVFDLKNKNLWLRRRIVTFLRQIIHMTYGDAINKKIIDYVEDLTSAPSVADYIKAFKNSFWPSGQLAQPLPPRSQSTKMRTRVAAKMLLLTSLSDDLKRIIGSETSRKGLMCVFEMFQHENLNRRLVLVLFEGILQQLFPDNHFEQIFQKLHSKSTRIPESEKKANNWPPYLYRFLGVDKSCAKSPTKSPIHRRKKT</sequence>
<evidence type="ECO:0000256" key="1">
    <source>
        <dbReference type="ARBA" id="ARBA00010883"/>
    </source>
</evidence>
<evidence type="ECO:0000259" key="3">
    <source>
        <dbReference type="PROSITE" id="PS50195"/>
    </source>
</evidence>
<dbReference type="Gene3D" id="3.30.1520.10">
    <property type="entry name" value="Phox-like domain"/>
    <property type="match status" value="1"/>
</dbReference>
<dbReference type="EMBL" id="CAJPVJ010000118">
    <property type="protein sequence ID" value="CAG2161212.1"/>
    <property type="molecule type" value="Genomic_DNA"/>
</dbReference>
<feature type="domain" description="PX" evidence="3">
    <location>
        <begin position="569"/>
        <end position="688"/>
    </location>
</feature>
<dbReference type="AlphaFoldDB" id="A0A7R9Q9K6"/>
<reference evidence="4" key="1">
    <citation type="submission" date="2020-11" db="EMBL/GenBank/DDBJ databases">
        <authorList>
            <person name="Tran Van P."/>
        </authorList>
    </citation>
    <scope>NUCLEOTIDE SEQUENCE</scope>
</reference>
<dbReference type="PROSITE" id="PS50195">
    <property type="entry name" value="PX"/>
    <property type="match status" value="1"/>
</dbReference>
<dbReference type="SMART" id="SM00312">
    <property type="entry name" value="PX"/>
    <property type="match status" value="1"/>
</dbReference>
<dbReference type="InterPro" id="IPR036871">
    <property type="entry name" value="PX_dom_sf"/>
</dbReference>
<evidence type="ECO:0008006" key="6">
    <source>
        <dbReference type="Google" id="ProtNLM"/>
    </source>
</evidence>
<evidence type="ECO:0000313" key="4">
    <source>
        <dbReference type="EMBL" id="CAD7637702.1"/>
    </source>
</evidence>
<dbReference type="Pfam" id="PF00787">
    <property type="entry name" value="PX"/>
    <property type="match status" value="1"/>
</dbReference>
<keyword evidence="5" id="KW-1185">Reference proteome</keyword>
<dbReference type="InterPro" id="IPR036305">
    <property type="entry name" value="RGS_sf"/>
</dbReference>
<dbReference type="Pfam" id="PF08628">
    <property type="entry name" value="Nexin_C"/>
    <property type="match status" value="1"/>
</dbReference>
<dbReference type="OrthoDB" id="5772781at2759"/>